<evidence type="ECO:0000313" key="2">
    <source>
        <dbReference type="Proteomes" id="UP001633002"/>
    </source>
</evidence>
<proteinExistence type="predicted"/>
<sequence>MELNKVPEREMVNTFELAVVPELREHVQGVARAHGATWEAFSTHLKEEYALEDADRVTKKSFLEWINIPNKRLVATKLFREFEKRFLQLSRVEKLTLEDDKVELFLQSASSELQRELEQLLEDRLEDNGLTTDWKKVVEAVDVLAKREQRRGKGMEALLSFSKDGMEASSRWVKVTEN</sequence>
<accession>A0ABD3I1V5</accession>
<reference evidence="1 2" key="1">
    <citation type="submission" date="2024-09" db="EMBL/GenBank/DDBJ databases">
        <title>Chromosome-scale assembly of Riccia sorocarpa.</title>
        <authorList>
            <person name="Paukszto L."/>
        </authorList>
    </citation>
    <scope>NUCLEOTIDE SEQUENCE [LARGE SCALE GENOMIC DNA]</scope>
    <source>
        <strain evidence="1">LP-2024</strain>
        <tissue evidence="1">Aerial parts of the thallus</tissue>
    </source>
</reference>
<comment type="caution">
    <text evidence="1">The sequence shown here is derived from an EMBL/GenBank/DDBJ whole genome shotgun (WGS) entry which is preliminary data.</text>
</comment>
<organism evidence="1 2">
    <name type="scientific">Riccia sorocarpa</name>
    <dbReference type="NCBI Taxonomy" id="122646"/>
    <lineage>
        <taxon>Eukaryota</taxon>
        <taxon>Viridiplantae</taxon>
        <taxon>Streptophyta</taxon>
        <taxon>Embryophyta</taxon>
        <taxon>Marchantiophyta</taxon>
        <taxon>Marchantiopsida</taxon>
        <taxon>Marchantiidae</taxon>
        <taxon>Marchantiales</taxon>
        <taxon>Ricciaceae</taxon>
        <taxon>Riccia</taxon>
    </lineage>
</organism>
<protein>
    <submittedName>
        <fullName evidence="1">Uncharacterized protein</fullName>
    </submittedName>
</protein>
<gene>
    <name evidence="1" type="ORF">R1sor_010585</name>
</gene>
<keyword evidence="2" id="KW-1185">Reference proteome</keyword>
<evidence type="ECO:0000313" key="1">
    <source>
        <dbReference type="EMBL" id="KAL3696509.1"/>
    </source>
</evidence>
<dbReference type="AlphaFoldDB" id="A0ABD3I1V5"/>
<name>A0ABD3I1V5_9MARC</name>
<dbReference type="EMBL" id="JBJQOH010000002">
    <property type="protein sequence ID" value="KAL3696509.1"/>
    <property type="molecule type" value="Genomic_DNA"/>
</dbReference>
<dbReference type="Proteomes" id="UP001633002">
    <property type="component" value="Unassembled WGS sequence"/>
</dbReference>